<feature type="compositionally biased region" description="Basic and acidic residues" evidence="1">
    <location>
        <begin position="93"/>
        <end position="103"/>
    </location>
</feature>
<feature type="compositionally biased region" description="Basic residues" evidence="1">
    <location>
        <begin position="104"/>
        <end position="115"/>
    </location>
</feature>
<evidence type="ECO:0000256" key="1">
    <source>
        <dbReference type="SAM" id="MobiDB-lite"/>
    </source>
</evidence>
<feature type="non-terminal residue" evidence="2">
    <location>
        <position position="1"/>
    </location>
</feature>
<dbReference type="EMBL" id="QJKJ01011459">
    <property type="protein sequence ID" value="RDX71114.1"/>
    <property type="molecule type" value="Genomic_DNA"/>
</dbReference>
<accession>A0A371EYN3</accession>
<keyword evidence="3" id="KW-1185">Reference proteome</keyword>
<organism evidence="2 3">
    <name type="scientific">Mucuna pruriens</name>
    <name type="common">Velvet bean</name>
    <name type="synonym">Dolichos pruriens</name>
    <dbReference type="NCBI Taxonomy" id="157652"/>
    <lineage>
        <taxon>Eukaryota</taxon>
        <taxon>Viridiplantae</taxon>
        <taxon>Streptophyta</taxon>
        <taxon>Embryophyta</taxon>
        <taxon>Tracheophyta</taxon>
        <taxon>Spermatophyta</taxon>
        <taxon>Magnoliopsida</taxon>
        <taxon>eudicotyledons</taxon>
        <taxon>Gunneridae</taxon>
        <taxon>Pentapetalae</taxon>
        <taxon>rosids</taxon>
        <taxon>fabids</taxon>
        <taxon>Fabales</taxon>
        <taxon>Fabaceae</taxon>
        <taxon>Papilionoideae</taxon>
        <taxon>50 kb inversion clade</taxon>
        <taxon>NPAAA clade</taxon>
        <taxon>indigoferoid/millettioid clade</taxon>
        <taxon>Phaseoleae</taxon>
        <taxon>Mucuna</taxon>
    </lineage>
</organism>
<sequence>MIIRVLQASPGVTWQLNWTFTGKKRVLAGSASIGLQRSFLGYWAEEPVWSERELSKTINESDSNPKLSKSYLLESGSYQMILKLISSSKIEKGRNLREKEKRRGEKRNHTKKRGTRWSLRGGMKKSLAKRGKSLS</sequence>
<proteinExistence type="predicted"/>
<evidence type="ECO:0000313" key="2">
    <source>
        <dbReference type="EMBL" id="RDX71114.1"/>
    </source>
</evidence>
<feature type="region of interest" description="Disordered" evidence="1">
    <location>
        <begin position="93"/>
        <end position="135"/>
    </location>
</feature>
<dbReference type="Proteomes" id="UP000257109">
    <property type="component" value="Unassembled WGS sequence"/>
</dbReference>
<dbReference type="AlphaFoldDB" id="A0A371EYN3"/>
<feature type="compositionally biased region" description="Basic residues" evidence="1">
    <location>
        <begin position="122"/>
        <end position="135"/>
    </location>
</feature>
<protein>
    <submittedName>
        <fullName evidence="2">Uncharacterized protein</fullName>
    </submittedName>
</protein>
<evidence type="ECO:0000313" key="3">
    <source>
        <dbReference type="Proteomes" id="UP000257109"/>
    </source>
</evidence>
<comment type="caution">
    <text evidence="2">The sequence shown here is derived from an EMBL/GenBank/DDBJ whole genome shotgun (WGS) entry which is preliminary data.</text>
</comment>
<reference evidence="2" key="1">
    <citation type="submission" date="2018-05" db="EMBL/GenBank/DDBJ databases">
        <title>Draft genome of Mucuna pruriens seed.</title>
        <authorList>
            <person name="Nnadi N.E."/>
            <person name="Vos R."/>
            <person name="Hasami M.H."/>
            <person name="Devisetty U.K."/>
            <person name="Aguiy J.C."/>
        </authorList>
    </citation>
    <scope>NUCLEOTIDE SEQUENCE [LARGE SCALE GENOMIC DNA]</scope>
    <source>
        <strain evidence="2">JCA_2017</strain>
    </source>
</reference>
<name>A0A371EYN3_MUCPR</name>
<gene>
    <name evidence="2" type="ORF">CR513_49579</name>
</gene>